<proteinExistence type="predicted"/>
<feature type="compositionally biased region" description="Basic and acidic residues" evidence="2">
    <location>
        <begin position="127"/>
        <end position="142"/>
    </location>
</feature>
<feature type="compositionally biased region" description="Polar residues" evidence="2">
    <location>
        <begin position="288"/>
        <end position="299"/>
    </location>
</feature>
<feature type="region of interest" description="Disordered" evidence="2">
    <location>
        <begin position="127"/>
        <end position="193"/>
    </location>
</feature>
<evidence type="ECO:0000256" key="1">
    <source>
        <dbReference type="PROSITE-ProRule" id="PRU00339"/>
    </source>
</evidence>
<accession>A0AAD1U2Y0</accession>
<name>A0AAD1U2Y0_EUPCR</name>
<feature type="region of interest" description="Disordered" evidence="2">
    <location>
        <begin position="1151"/>
        <end position="1176"/>
    </location>
</feature>
<dbReference type="EMBL" id="CAMPGE010002198">
    <property type="protein sequence ID" value="CAI2360996.1"/>
    <property type="molecule type" value="Genomic_DNA"/>
</dbReference>
<protein>
    <submittedName>
        <fullName evidence="3">Uncharacterized protein</fullName>
    </submittedName>
</protein>
<feature type="compositionally biased region" description="Basic and acidic residues" evidence="2">
    <location>
        <begin position="250"/>
        <end position="274"/>
    </location>
</feature>
<feature type="compositionally biased region" description="Basic and acidic residues" evidence="2">
    <location>
        <begin position="316"/>
        <end position="337"/>
    </location>
</feature>
<reference evidence="3" key="1">
    <citation type="submission" date="2023-07" db="EMBL/GenBank/DDBJ databases">
        <authorList>
            <consortium name="AG Swart"/>
            <person name="Singh M."/>
            <person name="Singh A."/>
            <person name="Seah K."/>
            <person name="Emmerich C."/>
        </authorList>
    </citation>
    <scope>NUCLEOTIDE SEQUENCE</scope>
    <source>
        <strain evidence="3">DP1</strain>
    </source>
</reference>
<feature type="compositionally biased region" description="Polar residues" evidence="2">
    <location>
        <begin position="1158"/>
        <end position="1176"/>
    </location>
</feature>
<feature type="region of interest" description="Disordered" evidence="2">
    <location>
        <begin position="1"/>
        <end position="21"/>
    </location>
</feature>
<feature type="compositionally biased region" description="Basic and acidic residues" evidence="2">
    <location>
        <begin position="150"/>
        <end position="163"/>
    </location>
</feature>
<dbReference type="Gene3D" id="1.25.40.10">
    <property type="entry name" value="Tetratricopeptide repeat domain"/>
    <property type="match status" value="1"/>
</dbReference>
<evidence type="ECO:0000313" key="4">
    <source>
        <dbReference type="Proteomes" id="UP001295684"/>
    </source>
</evidence>
<feature type="compositionally biased region" description="Polar residues" evidence="2">
    <location>
        <begin position="338"/>
        <end position="347"/>
    </location>
</feature>
<feature type="region of interest" description="Disordered" evidence="2">
    <location>
        <begin position="367"/>
        <end position="397"/>
    </location>
</feature>
<dbReference type="SUPFAM" id="SSF48452">
    <property type="entry name" value="TPR-like"/>
    <property type="match status" value="1"/>
</dbReference>
<evidence type="ECO:0000256" key="2">
    <source>
        <dbReference type="SAM" id="MobiDB-lite"/>
    </source>
</evidence>
<dbReference type="Proteomes" id="UP001295684">
    <property type="component" value="Unassembled WGS sequence"/>
</dbReference>
<keyword evidence="1" id="KW-0802">TPR repeat</keyword>
<feature type="compositionally biased region" description="Basic residues" evidence="2">
    <location>
        <begin position="275"/>
        <end position="287"/>
    </location>
</feature>
<feature type="region of interest" description="Disordered" evidence="2">
    <location>
        <begin position="223"/>
        <end position="350"/>
    </location>
</feature>
<comment type="caution">
    <text evidence="3">The sequence shown here is derived from an EMBL/GenBank/DDBJ whole genome shotgun (WGS) entry which is preliminary data.</text>
</comment>
<dbReference type="InterPro" id="IPR011990">
    <property type="entry name" value="TPR-like_helical_dom_sf"/>
</dbReference>
<feature type="compositionally biased region" description="Polar residues" evidence="2">
    <location>
        <begin position="237"/>
        <end position="246"/>
    </location>
</feature>
<feature type="region of interest" description="Disordered" evidence="2">
    <location>
        <begin position="33"/>
        <end position="53"/>
    </location>
</feature>
<dbReference type="PROSITE" id="PS50005">
    <property type="entry name" value="TPR"/>
    <property type="match status" value="1"/>
</dbReference>
<keyword evidence="4" id="KW-1185">Reference proteome</keyword>
<sequence length="1335" mass="154939">METHTGLEADQQKEVEENKGLRRDFSVKDLVENGTEEEVMEEGVDEGERGEEKQSLDCMQMSMMSISDASYLGHNLDNKIYSKMNEMRNRNIFAEKKSFLDFNESHIDGKNSFLDFTIDQEFLLSRKDGEEGGEKEDSSQKEKPKRNIFKKKEKDSPHPDKTKVGRRRTGGFGEDEKKKERKNLGKNEDQSPHCAIPYNQLIMNDGDDYNIDYGNQDLLLEQKEDDPSNQDDLLDYSNLQETNKSFQDPKIMKERMSLKMVDDENQERRKEGTLKKKFKNIFKKNSKGYKSSESSLTFNKKSEESKSYVHSSPNFAKDKKQQDSTDVEEQKSGEESRNVQPDSFTKTPSEKYDISVFAANRVSNEKSLTDIIEEPPSKSKPGHRRQSSNAPNFGSIASKEEIISKPVLPIKNINKAIIHSSKPSKYEPKSARDYPRPVHFHKEYSQISKGDVTIGDEIDNEWYKILGEANDRNEMRPTDNRSVISNFRNLAKPQHMKHSNDPRSSAIVEYYNLSHGIGMHANERDGGENVEDHQICNSANDIILQLLLLGVEKKYNMHITCDYELKECEYLFEDMADRYSYCPEAYFGLGKIYFSKNLIDKALGMFELSLQGPKRDPVYCLWAAMALLYMLQTTKSSQKKLKILHNIEIYCTECLESQSQDTNALFILLFATLSGMSQFSEKKYAPKYSPEDIAVFIKEINNYKGYLAWTEIYLYKDKKKFAIEVLEELVEFHPQIPEAYFKLCQLYNPDSDEAFETAEAMFLHCTNFHMLETKILISLVYSKILYFSCEYIQCFELLQMEYKRYPVYPVFLYYYAKYVIMSEQSSYYGSGIGCLQECKRVCVKERSPYINFYLGKFYYACGRPGKCYPFFVKANKEFKKTKKERVKILEIDSFFDEYQDFTMIVESCKKILKEYKTKSYGQFTEDDEIIMELNNIQELDPITVRILKSDYYKKILLDKRKSIQEIKTIIKEFPENEEGLFQFWEIIKEKGDMNELEFVSETLQKVCNGNSVSINSWVNALFKHSEMLIMKGNKYSSPEDRADPNGLFSHYIEESIKVLKKIGEALPPLPLPSLLTIEDPIRIKKEMLNDLNSDERKVKKPSHDCPDMDSSFLGFNFRKFHSKNNDTTSMISKSDMRSRLSEYSENEIHPFLARNRSENPNNQNLSNRDSSGGNMQGQYNRFSKNMLFSSMSQKDSFIGRNNDNTHLDESQIYIKRASEGFAVNSDVKFLYQIGKICAESGKYLEEGIKCLDDYINLLTFFDPSVSNDIQNVPVVENPTFSKAIFFVGIIFDQIGDFEEAQKFLNQASKGLRVKGEEEKYIKCQNILKRISENLY</sequence>
<dbReference type="InterPro" id="IPR019734">
    <property type="entry name" value="TPR_rpt"/>
</dbReference>
<feature type="repeat" description="TPR" evidence="1">
    <location>
        <begin position="583"/>
        <end position="616"/>
    </location>
</feature>
<feature type="compositionally biased region" description="Acidic residues" evidence="2">
    <location>
        <begin position="34"/>
        <end position="45"/>
    </location>
</feature>
<evidence type="ECO:0000313" key="3">
    <source>
        <dbReference type="EMBL" id="CAI2360996.1"/>
    </source>
</evidence>
<feature type="compositionally biased region" description="Basic and acidic residues" evidence="2">
    <location>
        <begin position="174"/>
        <end position="191"/>
    </location>
</feature>
<organism evidence="3 4">
    <name type="scientific">Euplotes crassus</name>
    <dbReference type="NCBI Taxonomy" id="5936"/>
    <lineage>
        <taxon>Eukaryota</taxon>
        <taxon>Sar</taxon>
        <taxon>Alveolata</taxon>
        <taxon>Ciliophora</taxon>
        <taxon>Intramacronucleata</taxon>
        <taxon>Spirotrichea</taxon>
        <taxon>Hypotrichia</taxon>
        <taxon>Euplotida</taxon>
        <taxon>Euplotidae</taxon>
        <taxon>Moneuplotes</taxon>
    </lineage>
</organism>
<gene>
    <name evidence="3" type="ORF">ECRASSUSDP1_LOCUS2305</name>
</gene>